<accession>A0A9X8H8B5</accession>
<organism evidence="2 3">
    <name type="scientific">Aphanomyces astaci</name>
    <name type="common">Crayfish plague agent</name>
    <dbReference type="NCBI Taxonomy" id="112090"/>
    <lineage>
        <taxon>Eukaryota</taxon>
        <taxon>Sar</taxon>
        <taxon>Stramenopiles</taxon>
        <taxon>Oomycota</taxon>
        <taxon>Saprolegniomycetes</taxon>
        <taxon>Saprolegniales</taxon>
        <taxon>Verrucalvaceae</taxon>
        <taxon>Aphanomyces</taxon>
    </lineage>
</organism>
<name>A0A9X8H8B5_APHAT</name>
<reference evidence="2 3" key="1">
    <citation type="journal article" date="2018" name="J. Invertebr. Pathol.">
        <title>New genotyping method for the causative agent of crayfish plague (Aphanomyces astaci) based on whole genome data.</title>
        <authorList>
            <person name="Minardi D."/>
            <person name="Studholme D.J."/>
            <person name="van der Giezen M."/>
            <person name="Pretto T."/>
            <person name="Oidtmann B."/>
        </authorList>
    </citation>
    <scope>NUCLEOTIDE SEQUENCE [LARGE SCALE GENOMIC DNA]</scope>
    <source>
        <strain evidence="2 3">KB13</strain>
    </source>
</reference>
<dbReference type="EMBL" id="QUTI01027644">
    <property type="protein sequence ID" value="RLO05097.1"/>
    <property type="molecule type" value="Genomic_DNA"/>
</dbReference>
<evidence type="ECO:0000256" key="1">
    <source>
        <dbReference type="SAM" id="MobiDB-lite"/>
    </source>
</evidence>
<evidence type="ECO:0000313" key="3">
    <source>
        <dbReference type="Proteomes" id="UP000275652"/>
    </source>
</evidence>
<dbReference type="AlphaFoldDB" id="A0A9X8H8B5"/>
<comment type="caution">
    <text evidence="2">The sequence shown here is derived from an EMBL/GenBank/DDBJ whole genome shotgun (WGS) entry which is preliminary data.</text>
</comment>
<evidence type="ECO:0000313" key="2">
    <source>
        <dbReference type="EMBL" id="RLO05097.1"/>
    </source>
</evidence>
<feature type="region of interest" description="Disordered" evidence="1">
    <location>
        <begin position="83"/>
        <end position="105"/>
    </location>
</feature>
<gene>
    <name evidence="2" type="ORF">DYB28_000447</name>
</gene>
<sequence length="156" mass="17787">MVKKTRFEYLLAKHEKGESASFRKSGTTKEYSERDQLLTDFKLHVDDFAENEAVRKDAAKRKLKGVENSGLVMRQLAMAELETSGKETEDAAITPIKRRKKSKKPAPTLDIASLMGIICEGIEAKERREAQRLQYDMIVNKLIAMLNSLLRNNVSW</sequence>
<dbReference type="Proteomes" id="UP000275652">
    <property type="component" value="Unassembled WGS sequence"/>
</dbReference>
<protein>
    <submittedName>
        <fullName evidence="2">Uncharacterized protein</fullName>
    </submittedName>
</protein>
<proteinExistence type="predicted"/>